<dbReference type="AlphaFoldDB" id="A0A2V4MLY7"/>
<dbReference type="GO" id="GO:0005524">
    <property type="term" value="F:ATP binding"/>
    <property type="evidence" value="ECO:0007669"/>
    <property type="project" value="UniProtKB-KW"/>
</dbReference>
<dbReference type="OrthoDB" id="9782163at2"/>
<accession>A0A2V4MLY7</accession>
<dbReference type="SMART" id="SM00382">
    <property type="entry name" value="AAA"/>
    <property type="match status" value="1"/>
</dbReference>
<dbReference type="InterPro" id="IPR003593">
    <property type="entry name" value="AAA+_ATPase"/>
</dbReference>
<dbReference type="Proteomes" id="UP000248012">
    <property type="component" value="Unassembled WGS sequence"/>
</dbReference>
<sequence length="229" mass="24876">MCLFDLRDVHFAYAGRAPVLAGASFQLHEGERLAINGHNGAGKSTLLRLMVGLLRPTAGAIIAFDAPRQKEADFHEVRRRAGLVFQDPDDQLFCPTVAEDVAFGPLNLGQSRDEAMAQVDSVLSLLDLMYLRDRITHKLSGGEKRLVTLAAVLAMSPAVLLLDEPTNALDEENEARLVEILQSLPQAMVIVSHDPHFRRKLATRSLVLRGGVLGAAPEAAAQCTHAVTR</sequence>
<keyword evidence="7" id="KW-1185">Reference proteome</keyword>
<proteinExistence type="inferred from homology"/>
<evidence type="ECO:0000256" key="3">
    <source>
        <dbReference type="ARBA" id="ARBA00022741"/>
    </source>
</evidence>
<dbReference type="GO" id="GO:0016887">
    <property type="term" value="F:ATP hydrolysis activity"/>
    <property type="evidence" value="ECO:0007669"/>
    <property type="project" value="InterPro"/>
</dbReference>
<comment type="caution">
    <text evidence="6">The sequence shown here is derived from an EMBL/GenBank/DDBJ whole genome shotgun (WGS) entry which is preliminary data.</text>
</comment>
<feature type="domain" description="ABC transporter" evidence="5">
    <location>
        <begin position="4"/>
        <end position="229"/>
    </location>
</feature>
<evidence type="ECO:0000313" key="6">
    <source>
        <dbReference type="EMBL" id="PYC46589.1"/>
    </source>
</evidence>
<evidence type="ECO:0000256" key="2">
    <source>
        <dbReference type="ARBA" id="ARBA00022448"/>
    </source>
</evidence>
<dbReference type="InterPro" id="IPR027417">
    <property type="entry name" value="P-loop_NTPase"/>
</dbReference>
<gene>
    <name evidence="6" type="ORF">DI396_14925</name>
</gene>
<reference evidence="6 7" key="1">
    <citation type="submission" date="2018-05" db="EMBL/GenBank/DDBJ databases">
        <title>Oceanovita maritima gen. nov., sp. nov., a marine bacterium in the family Rhodobacteraceae isolated from surface seawater of Lundu port Xiamen, China.</title>
        <authorList>
            <person name="Hetharua B.H."/>
            <person name="Min D."/>
            <person name="Liao H."/>
            <person name="Tian Y."/>
        </authorList>
    </citation>
    <scope>NUCLEOTIDE SEQUENCE [LARGE SCALE GENOMIC DNA]</scope>
    <source>
        <strain evidence="6 7">FSX-11</strain>
    </source>
</reference>
<keyword evidence="4 6" id="KW-0067">ATP-binding</keyword>
<dbReference type="RefSeq" id="WP_110797083.1">
    <property type="nucleotide sequence ID" value="NZ_KZ826491.1"/>
</dbReference>
<dbReference type="PROSITE" id="PS00211">
    <property type="entry name" value="ABC_TRANSPORTER_1"/>
    <property type="match status" value="1"/>
</dbReference>
<keyword evidence="3" id="KW-0547">Nucleotide-binding</keyword>
<dbReference type="InterPro" id="IPR003439">
    <property type="entry name" value="ABC_transporter-like_ATP-bd"/>
</dbReference>
<dbReference type="Gene3D" id="3.40.50.300">
    <property type="entry name" value="P-loop containing nucleotide triphosphate hydrolases"/>
    <property type="match status" value="1"/>
</dbReference>
<organism evidence="6 7">
    <name type="scientific">Litorivita pollutaquae</name>
    <dbReference type="NCBI Taxonomy" id="2200892"/>
    <lineage>
        <taxon>Bacteria</taxon>
        <taxon>Pseudomonadati</taxon>
        <taxon>Pseudomonadota</taxon>
        <taxon>Alphaproteobacteria</taxon>
        <taxon>Rhodobacterales</taxon>
        <taxon>Paracoccaceae</taxon>
        <taxon>Litorivita</taxon>
    </lineage>
</organism>
<comment type="similarity">
    <text evidence="1">Belongs to the ABC transporter superfamily.</text>
</comment>
<dbReference type="InterPro" id="IPR050095">
    <property type="entry name" value="ECF_ABC_transporter_ATP-bd"/>
</dbReference>
<dbReference type="PANTHER" id="PTHR43553">
    <property type="entry name" value="HEAVY METAL TRANSPORTER"/>
    <property type="match status" value="1"/>
</dbReference>
<dbReference type="EMBL" id="QFVT01000012">
    <property type="protein sequence ID" value="PYC46589.1"/>
    <property type="molecule type" value="Genomic_DNA"/>
</dbReference>
<protein>
    <submittedName>
        <fullName evidence="6">Energy-coupling factor ABC transporter ATP-binding protein</fullName>
    </submittedName>
</protein>
<dbReference type="InterPro" id="IPR015856">
    <property type="entry name" value="ABC_transpr_CbiO/EcfA_su"/>
</dbReference>
<name>A0A2V4MLY7_9RHOB</name>
<keyword evidence="2" id="KW-0813">Transport</keyword>
<dbReference type="SUPFAM" id="SSF52540">
    <property type="entry name" value="P-loop containing nucleoside triphosphate hydrolases"/>
    <property type="match status" value="1"/>
</dbReference>
<dbReference type="Pfam" id="PF00005">
    <property type="entry name" value="ABC_tran"/>
    <property type="match status" value="1"/>
</dbReference>
<dbReference type="InterPro" id="IPR017871">
    <property type="entry name" value="ABC_transporter-like_CS"/>
</dbReference>
<dbReference type="GO" id="GO:0042626">
    <property type="term" value="F:ATPase-coupled transmembrane transporter activity"/>
    <property type="evidence" value="ECO:0007669"/>
    <property type="project" value="TreeGrafter"/>
</dbReference>
<dbReference type="GO" id="GO:0043190">
    <property type="term" value="C:ATP-binding cassette (ABC) transporter complex"/>
    <property type="evidence" value="ECO:0007669"/>
    <property type="project" value="TreeGrafter"/>
</dbReference>
<evidence type="ECO:0000256" key="1">
    <source>
        <dbReference type="ARBA" id="ARBA00005417"/>
    </source>
</evidence>
<evidence type="ECO:0000313" key="7">
    <source>
        <dbReference type="Proteomes" id="UP000248012"/>
    </source>
</evidence>
<dbReference type="PROSITE" id="PS50893">
    <property type="entry name" value="ABC_TRANSPORTER_2"/>
    <property type="match status" value="1"/>
</dbReference>
<evidence type="ECO:0000259" key="5">
    <source>
        <dbReference type="PROSITE" id="PS50893"/>
    </source>
</evidence>
<dbReference type="CDD" id="cd03225">
    <property type="entry name" value="ABC_cobalt_CbiO_domain1"/>
    <property type="match status" value="1"/>
</dbReference>
<dbReference type="PANTHER" id="PTHR43553:SF24">
    <property type="entry name" value="ENERGY-COUPLING FACTOR TRANSPORTER ATP-BINDING PROTEIN ECFA1"/>
    <property type="match status" value="1"/>
</dbReference>
<evidence type="ECO:0000256" key="4">
    <source>
        <dbReference type="ARBA" id="ARBA00022840"/>
    </source>
</evidence>